<proteinExistence type="predicted"/>
<dbReference type="InterPro" id="IPR058548">
    <property type="entry name" value="MlaB-like_STAS"/>
</dbReference>
<protein>
    <recommendedName>
        <fullName evidence="1">STAS domain-containing protein</fullName>
    </recommendedName>
</protein>
<dbReference type="Pfam" id="PF13466">
    <property type="entry name" value="STAS_2"/>
    <property type="match status" value="1"/>
</dbReference>
<evidence type="ECO:0000313" key="3">
    <source>
        <dbReference type="Proteomes" id="UP000093053"/>
    </source>
</evidence>
<sequence length="277" mass="29480">MRTSGVTDVVVGMSSSDHLCWSFDDFAEFQARAVEFLADGLERGQRACYVARGDAEELTGHLASSPVLAAALRDGSAEVISLESRYRTGSTVSPADQVAAYAEATRAALHDGFTGLRVAADATALVGSPASLDAFCRYEHLIDRYMTGSPFSAMCAYRRPELPAGTVEQLASMHPVTNPHGAPFRLHATADGIALHGEVDRASRDLLPLALLRAGPSVNGGELRVDATGLRFIDHRGLLALHDCARSHAATLVLRSEKAALARLVSILGLENVECVR</sequence>
<dbReference type="PROSITE" id="PS50801">
    <property type="entry name" value="STAS"/>
    <property type="match status" value="1"/>
</dbReference>
<organism evidence="2 3">
    <name type="scientific">Lentzea guizhouensis</name>
    <dbReference type="NCBI Taxonomy" id="1586287"/>
    <lineage>
        <taxon>Bacteria</taxon>
        <taxon>Bacillati</taxon>
        <taxon>Actinomycetota</taxon>
        <taxon>Actinomycetes</taxon>
        <taxon>Pseudonocardiales</taxon>
        <taxon>Pseudonocardiaceae</taxon>
        <taxon>Lentzea</taxon>
    </lineage>
</organism>
<dbReference type="InterPro" id="IPR036513">
    <property type="entry name" value="STAS_dom_sf"/>
</dbReference>
<evidence type="ECO:0000259" key="1">
    <source>
        <dbReference type="PROSITE" id="PS50801"/>
    </source>
</evidence>
<dbReference type="KEGG" id="led:BBK82_40130"/>
<dbReference type="Proteomes" id="UP000093053">
    <property type="component" value="Chromosome"/>
</dbReference>
<accession>A0A1B2HU42</accession>
<dbReference type="InterPro" id="IPR025847">
    <property type="entry name" value="MEDS_domain"/>
</dbReference>
<name>A0A1B2HU42_9PSEU</name>
<dbReference type="InterPro" id="IPR002645">
    <property type="entry name" value="STAS_dom"/>
</dbReference>
<dbReference type="EMBL" id="CP016793">
    <property type="protein sequence ID" value="ANZ41260.1"/>
    <property type="molecule type" value="Genomic_DNA"/>
</dbReference>
<dbReference type="RefSeq" id="WP_065919596.1">
    <property type="nucleotide sequence ID" value="NZ_CP016793.1"/>
</dbReference>
<reference evidence="2 3" key="1">
    <citation type="submission" date="2016-07" db="EMBL/GenBank/DDBJ databases">
        <title>Complete genome sequence of the Lentzea guizhouensis DHS C013.</title>
        <authorList>
            <person name="Cao C."/>
        </authorList>
    </citation>
    <scope>NUCLEOTIDE SEQUENCE [LARGE SCALE GENOMIC DNA]</scope>
    <source>
        <strain evidence="2 3">DHS C013</strain>
    </source>
</reference>
<dbReference type="Pfam" id="PF14417">
    <property type="entry name" value="MEDS"/>
    <property type="match status" value="1"/>
</dbReference>
<dbReference type="AlphaFoldDB" id="A0A1B2HU42"/>
<dbReference type="STRING" id="1586287.BBK82_40130"/>
<feature type="domain" description="STAS" evidence="1">
    <location>
        <begin position="193"/>
        <end position="277"/>
    </location>
</feature>
<dbReference type="Gene3D" id="3.30.750.24">
    <property type="entry name" value="STAS domain"/>
    <property type="match status" value="1"/>
</dbReference>
<evidence type="ECO:0000313" key="2">
    <source>
        <dbReference type="EMBL" id="ANZ41260.1"/>
    </source>
</evidence>
<gene>
    <name evidence="2" type="ORF">BBK82_40130</name>
</gene>
<dbReference type="OrthoDB" id="5179750at2"/>
<keyword evidence="3" id="KW-1185">Reference proteome</keyword>